<feature type="transmembrane region" description="Helical" evidence="1">
    <location>
        <begin position="17"/>
        <end position="36"/>
    </location>
</feature>
<dbReference type="RefSeq" id="WP_069432110.1">
    <property type="nucleotide sequence ID" value="NZ_MEHA01000027.1"/>
</dbReference>
<dbReference type="EMBL" id="MEHA01000027">
    <property type="protein sequence ID" value="ODR45358.1"/>
    <property type="molecule type" value="Genomic_DNA"/>
</dbReference>
<feature type="transmembrane region" description="Helical" evidence="1">
    <location>
        <begin position="173"/>
        <end position="191"/>
    </location>
</feature>
<keyword evidence="1" id="KW-0472">Membrane</keyword>
<keyword evidence="1" id="KW-0812">Transmembrane</keyword>
<dbReference type="Proteomes" id="UP000094271">
    <property type="component" value="Unassembled WGS sequence"/>
</dbReference>
<comment type="caution">
    <text evidence="2">The sequence shown here is derived from an EMBL/GenBank/DDBJ whole genome shotgun (WGS) entry which is preliminary data.</text>
</comment>
<feature type="transmembrane region" description="Helical" evidence="1">
    <location>
        <begin position="56"/>
        <end position="83"/>
    </location>
</feature>
<gene>
    <name evidence="2" type="ORF">BEI59_26820</name>
</gene>
<organism evidence="2 3">
    <name type="scientific">Eisenbergiella tayi</name>
    <dbReference type="NCBI Taxonomy" id="1432052"/>
    <lineage>
        <taxon>Bacteria</taxon>
        <taxon>Bacillati</taxon>
        <taxon>Bacillota</taxon>
        <taxon>Clostridia</taxon>
        <taxon>Lachnospirales</taxon>
        <taxon>Lachnospiraceae</taxon>
        <taxon>Eisenbergiella</taxon>
    </lineage>
</organism>
<feature type="transmembrane region" description="Helical" evidence="1">
    <location>
        <begin position="243"/>
        <end position="264"/>
    </location>
</feature>
<dbReference type="Pfam" id="PF12730">
    <property type="entry name" value="ABC2_membrane_4"/>
    <property type="match status" value="1"/>
</dbReference>
<protein>
    <submittedName>
        <fullName evidence="2">Lantibiotic ABC transporter permease</fullName>
    </submittedName>
</protein>
<evidence type="ECO:0000313" key="2">
    <source>
        <dbReference type="EMBL" id="ODR45358.1"/>
    </source>
</evidence>
<dbReference type="OrthoDB" id="2584645at2"/>
<sequence>MLKLIKCEFWKLKRKRLLYALMSLSLFFPLILAYMAKAGTGADTTEHYLQTRFDYVYTMMLGYGLVFLLPCLIGIIAAILFFIERDCDTSKNLRTIPVTNTQLIMAKISMLFIFSVAFCLISTLSVALFCKLFHVGMVYGMTYKIFMSLIFGVLIVAASLPIVFLIIYFNKSFLLSILLAFFYSIFNWGILGTIGTSISAAKIAFLNSFPVICVMNWTSGLMMDNLQKDNLLPEAYAIVPTTFHTIFIMAITVVLSLWLIIRFYKKWTR</sequence>
<accession>A0A1E3UAA4</accession>
<evidence type="ECO:0000313" key="3">
    <source>
        <dbReference type="Proteomes" id="UP000094271"/>
    </source>
</evidence>
<feature type="transmembrane region" description="Helical" evidence="1">
    <location>
        <begin position="103"/>
        <end position="133"/>
    </location>
</feature>
<dbReference type="AlphaFoldDB" id="A0A1E3UAA4"/>
<proteinExistence type="predicted"/>
<reference evidence="2 3" key="1">
    <citation type="submission" date="2016-08" db="EMBL/GenBank/DDBJ databases">
        <authorList>
            <person name="Seilhamer J.J."/>
        </authorList>
    </citation>
    <scope>NUCLEOTIDE SEQUENCE [LARGE SCALE GENOMIC DNA]</scope>
    <source>
        <strain evidence="2 3">NML150140-1</strain>
    </source>
</reference>
<evidence type="ECO:0000256" key="1">
    <source>
        <dbReference type="SAM" id="Phobius"/>
    </source>
</evidence>
<keyword evidence="1" id="KW-1133">Transmembrane helix</keyword>
<feature type="transmembrane region" description="Helical" evidence="1">
    <location>
        <begin position="145"/>
        <end position="167"/>
    </location>
</feature>
<name>A0A1E3UAA4_9FIRM</name>